<comment type="caution">
    <text evidence="1">The sequence shown here is derived from an EMBL/GenBank/DDBJ whole genome shotgun (WGS) entry which is preliminary data.</text>
</comment>
<organism evidence="1 2">
    <name type="scientific">Stappia sediminis</name>
    <dbReference type="NCBI Taxonomy" id="2692190"/>
    <lineage>
        <taxon>Bacteria</taxon>
        <taxon>Pseudomonadati</taxon>
        <taxon>Pseudomonadota</taxon>
        <taxon>Alphaproteobacteria</taxon>
        <taxon>Hyphomicrobiales</taxon>
        <taxon>Stappiaceae</taxon>
        <taxon>Stappia</taxon>
    </lineage>
</organism>
<sequence length="64" mass="7271">MPRRSGLWTVVAAFALIALAGCREDEQNRALHIEKGTYAGKPDTELSKEQLRELDARAKEQRFQ</sequence>
<dbReference type="Proteomes" id="UP000433101">
    <property type="component" value="Unassembled WGS sequence"/>
</dbReference>
<keyword evidence="2" id="KW-1185">Reference proteome</keyword>
<gene>
    <name evidence="1" type="ORF">GR183_20970</name>
</gene>
<protein>
    <recommendedName>
        <fullName evidence="3">Lipoprotein</fullName>
    </recommendedName>
</protein>
<evidence type="ECO:0000313" key="1">
    <source>
        <dbReference type="EMBL" id="MXN67387.1"/>
    </source>
</evidence>
<proteinExistence type="predicted"/>
<dbReference type="AlphaFoldDB" id="A0A7X3LYE1"/>
<dbReference type="RefSeq" id="WP_160777627.1">
    <property type="nucleotide sequence ID" value="NZ_WUMV01000010.1"/>
</dbReference>
<evidence type="ECO:0008006" key="3">
    <source>
        <dbReference type="Google" id="ProtNLM"/>
    </source>
</evidence>
<accession>A0A7X3LYE1</accession>
<reference evidence="1 2" key="1">
    <citation type="submission" date="2019-12" db="EMBL/GenBank/DDBJ databases">
        <authorList>
            <person name="Li M."/>
        </authorList>
    </citation>
    <scope>NUCLEOTIDE SEQUENCE [LARGE SCALE GENOMIC DNA]</scope>
    <source>
        <strain evidence="1 2">GBMRC 2046</strain>
    </source>
</reference>
<dbReference type="EMBL" id="WUMV01000010">
    <property type="protein sequence ID" value="MXN67387.1"/>
    <property type="molecule type" value="Genomic_DNA"/>
</dbReference>
<dbReference type="PROSITE" id="PS51257">
    <property type="entry name" value="PROKAR_LIPOPROTEIN"/>
    <property type="match status" value="1"/>
</dbReference>
<evidence type="ECO:0000313" key="2">
    <source>
        <dbReference type="Proteomes" id="UP000433101"/>
    </source>
</evidence>
<name>A0A7X3LYE1_9HYPH</name>